<dbReference type="Pfam" id="PF00059">
    <property type="entry name" value="Lectin_C"/>
    <property type="match status" value="1"/>
</dbReference>
<dbReference type="InterPro" id="IPR016187">
    <property type="entry name" value="CTDL_fold"/>
</dbReference>
<dbReference type="Proteomes" id="UP001176961">
    <property type="component" value="Unassembled WGS sequence"/>
</dbReference>
<accession>A0AA36MCH3</accession>
<proteinExistence type="predicted"/>
<feature type="chain" id="PRO_5041246193" description="C-type lectin domain-containing protein" evidence="1">
    <location>
        <begin position="20"/>
        <end position="138"/>
    </location>
</feature>
<name>A0AA36MCH3_CYLNA</name>
<sequence length="138" mass="15774">MLDLHSFLLAVAAVGGATSDGWVKWNNGYEYKAIKDLYIFFEAELNCSRMNGHLASIHSQEENDFVLNLTSSISGDENIFIENAWIGLYEVGNRIWQWTDGSPLDYEHWDIGEPNYYQSNEYCAFVSSPMSKCSLLRK</sequence>
<dbReference type="PANTHER" id="PTHR22803">
    <property type="entry name" value="MANNOSE, PHOSPHOLIPASE, LECTIN RECEPTOR RELATED"/>
    <property type="match status" value="1"/>
</dbReference>
<dbReference type="SUPFAM" id="SSF56436">
    <property type="entry name" value="C-type lectin-like"/>
    <property type="match status" value="1"/>
</dbReference>
<comment type="caution">
    <text evidence="3">The sequence shown here is derived from an EMBL/GenBank/DDBJ whole genome shotgun (WGS) entry which is preliminary data.</text>
</comment>
<dbReference type="InterPro" id="IPR016186">
    <property type="entry name" value="C-type_lectin-like/link_sf"/>
</dbReference>
<dbReference type="InterPro" id="IPR050111">
    <property type="entry name" value="C-type_lectin/snaclec_domain"/>
</dbReference>
<dbReference type="EMBL" id="CATQJL010000316">
    <property type="protein sequence ID" value="CAJ0607131.1"/>
    <property type="molecule type" value="Genomic_DNA"/>
</dbReference>
<dbReference type="AlphaFoldDB" id="A0AA36MCH3"/>
<reference evidence="3" key="1">
    <citation type="submission" date="2023-07" db="EMBL/GenBank/DDBJ databases">
        <authorList>
            <consortium name="CYATHOMIX"/>
        </authorList>
    </citation>
    <scope>NUCLEOTIDE SEQUENCE</scope>
    <source>
        <strain evidence="3">N/A</strain>
    </source>
</reference>
<protein>
    <recommendedName>
        <fullName evidence="2">C-type lectin domain-containing protein</fullName>
    </recommendedName>
</protein>
<gene>
    <name evidence="3" type="ORF">CYNAS_LOCUS19114</name>
</gene>
<evidence type="ECO:0000313" key="4">
    <source>
        <dbReference type="Proteomes" id="UP001176961"/>
    </source>
</evidence>
<dbReference type="InterPro" id="IPR001304">
    <property type="entry name" value="C-type_lectin-like"/>
</dbReference>
<evidence type="ECO:0000313" key="3">
    <source>
        <dbReference type="EMBL" id="CAJ0607131.1"/>
    </source>
</evidence>
<keyword evidence="4" id="KW-1185">Reference proteome</keyword>
<feature type="signal peptide" evidence="1">
    <location>
        <begin position="1"/>
        <end position="19"/>
    </location>
</feature>
<evidence type="ECO:0000259" key="2">
    <source>
        <dbReference type="PROSITE" id="PS50041"/>
    </source>
</evidence>
<organism evidence="3 4">
    <name type="scientific">Cylicocyclus nassatus</name>
    <name type="common">Nematode worm</name>
    <dbReference type="NCBI Taxonomy" id="53992"/>
    <lineage>
        <taxon>Eukaryota</taxon>
        <taxon>Metazoa</taxon>
        <taxon>Ecdysozoa</taxon>
        <taxon>Nematoda</taxon>
        <taxon>Chromadorea</taxon>
        <taxon>Rhabditida</taxon>
        <taxon>Rhabditina</taxon>
        <taxon>Rhabditomorpha</taxon>
        <taxon>Strongyloidea</taxon>
        <taxon>Strongylidae</taxon>
        <taxon>Cylicocyclus</taxon>
    </lineage>
</organism>
<dbReference type="SMART" id="SM00034">
    <property type="entry name" value="CLECT"/>
    <property type="match status" value="1"/>
</dbReference>
<evidence type="ECO:0000256" key="1">
    <source>
        <dbReference type="SAM" id="SignalP"/>
    </source>
</evidence>
<keyword evidence="1" id="KW-0732">Signal</keyword>
<dbReference type="PROSITE" id="PS50041">
    <property type="entry name" value="C_TYPE_LECTIN_2"/>
    <property type="match status" value="1"/>
</dbReference>
<dbReference type="Gene3D" id="3.10.100.10">
    <property type="entry name" value="Mannose-Binding Protein A, subunit A"/>
    <property type="match status" value="1"/>
</dbReference>
<feature type="domain" description="C-type lectin" evidence="2">
    <location>
        <begin position="26"/>
        <end position="128"/>
    </location>
</feature>